<dbReference type="GO" id="GO:0005524">
    <property type="term" value="F:ATP binding"/>
    <property type="evidence" value="ECO:0007669"/>
    <property type="project" value="UniProtKB-KW"/>
</dbReference>
<comment type="catalytic activity">
    <reaction evidence="10">
        <text>N-acetyl-D-glucosamine + ATP = N-acetyl-D-glucosamine 6-phosphate + ADP + H(+)</text>
        <dbReference type="Rhea" id="RHEA:17417"/>
        <dbReference type="ChEBI" id="CHEBI:15378"/>
        <dbReference type="ChEBI" id="CHEBI:30616"/>
        <dbReference type="ChEBI" id="CHEBI:57513"/>
        <dbReference type="ChEBI" id="CHEBI:456216"/>
        <dbReference type="ChEBI" id="CHEBI:506227"/>
        <dbReference type="EC" id="2.7.1.59"/>
    </reaction>
</comment>
<protein>
    <recommendedName>
        <fullName evidence="2">N-acetylglucosamine kinase</fullName>
        <ecNumber evidence="2">2.7.1.59</ecNumber>
    </recommendedName>
</protein>
<evidence type="ECO:0000256" key="1">
    <source>
        <dbReference type="ARBA" id="ARBA00006479"/>
    </source>
</evidence>
<dbReference type="RefSeq" id="WP_124221159.1">
    <property type="nucleotide sequence ID" value="NZ_RKRF01000008.1"/>
</dbReference>
<dbReference type="EC" id="2.7.1.59" evidence="2"/>
<sequence>MTTLGVDIGGTTIKMAMFDGQMNIITEKVIPTPKAEFLDHLIEAVEHHFDLNNLAGIGIATAGLVNVEKRLVISAANLSVLEGVPICDELEQHFNIPVAINNDANCAALSEAIEGAASDVPTSLCVTIGTGIGGGFVKNGRPLSGANGYAVEVGHMVVQAGGRSCGCGRNGCWEAYASGTAIQMYINEDDQLSNRRLSPEDVFNQYDEDANCHHIVKRFIQFLASGIVNLQYLYDPHKIVIGGGVIDSAHVWWTLLETELEKSNLPISIVQAKYRNRAGVIGAALLVK</sequence>
<dbReference type="GO" id="GO:0046872">
    <property type="term" value="F:metal ion binding"/>
    <property type="evidence" value="ECO:0007669"/>
    <property type="project" value="UniProtKB-KW"/>
</dbReference>
<comment type="similarity">
    <text evidence="1">Belongs to the ROK (NagC/XylR) family.</text>
</comment>
<evidence type="ECO:0000256" key="4">
    <source>
        <dbReference type="ARBA" id="ARBA00022723"/>
    </source>
</evidence>
<dbReference type="Gene3D" id="3.30.420.40">
    <property type="match status" value="2"/>
</dbReference>
<dbReference type="InterPro" id="IPR043129">
    <property type="entry name" value="ATPase_NBD"/>
</dbReference>
<dbReference type="Pfam" id="PF00480">
    <property type="entry name" value="ROK"/>
    <property type="match status" value="1"/>
</dbReference>
<evidence type="ECO:0000256" key="7">
    <source>
        <dbReference type="ARBA" id="ARBA00022833"/>
    </source>
</evidence>
<comment type="caution">
    <text evidence="11">The sequence shown here is derived from an EMBL/GenBank/DDBJ whole genome shotgun (WGS) entry which is preliminary data.</text>
</comment>
<dbReference type="AlphaFoldDB" id="A0A3N5BA76"/>
<evidence type="ECO:0000256" key="5">
    <source>
        <dbReference type="ARBA" id="ARBA00022741"/>
    </source>
</evidence>
<name>A0A3N5BA76_9BACI</name>
<evidence type="ECO:0000256" key="8">
    <source>
        <dbReference type="ARBA" id="ARBA00022840"/>
    </source>
</evidence>
<keyword evidence="3" id="KW-0808">Transferase</keyword>
<keyword evidence="5" id="KW-0547">Nucleotide-binding</keyword>
<dbReference type="GO" id="GO:0045127">
    <property type="term" value="F:N-acetylglucosamine kinase activity"/>
    <property type="evidence" value="ECO:0007669"/>
    <property type="project" value="UniProtKB-EC"/>
</dbReference>
<organism evidence="11 12">
    <name type="scientific">Aquisalibacillus elongatus</name>
    <dbReference type="NCBI Taxonomy" id="485577"/>
    <lineage>
        <taxon>Bacteria</taxon>
        <taxon>Bacillati</taxon>
        <taxon>Bacillota</taxon>
        <taxon>Bacilli</taxon>
        <taxon>Bacillales</taxon>
        <taxon>Bacillaceae</taxon>
        <taxon>Aquisalibacillus</taxon>
    </lineage>
</organism>
<keyword evidence="4" id="KW-0479">Metal-binding</keyword>
<evidence type="ECO:0000256" key="6">
    <source>
        <dbReference type="ARBA" id="ARBA00022777"/>
    </source>
</evidence>
<dbReference type="InterPro" id="IPR000600">
    <property type="entry name" value="ROK"/>
</dbReference>
<keyword evidence="7" id="KW-0862">Zinc</keyword>
<dbReference type="PANTHER" id="PTHR18964">
    <property type="entry name" value="ROK (REPRESSOR, ORF, KINASE) FAMILY"/>
    <property type="match status" value="1"/>
</dbReference>
<keyword evidence="8" id="KW-0067">ATP-binding</keyword>
<gene>
    <name evidence="11" type="ORF">EDC24_1484</name>
</gene>
<dbReference type="OrthoDB" id="9795247at2"/>
<dbReference type="PANTHER" id="PTHR18964:SF162">
    <property type="entry name" value="N-ACETYL-D-GLUCOSAMINE KINASE"/>
    <property type="match status" value="1"/>
</dbReference>
<evidence type="ECO:0000256" key="2">
    <source>
        <dbReference type="ARBA" id="ARBA00012122"/>
    </source>
</evidence>
<keyword evidence="6 11" id="KW-0418">Kinase</keyword>
<dbReference type="EMBL" id="RKRF01000008">
    <property type="protein sequence ID" value="RPF54287.1"/>
    <property type="molecule type" value="Genomic_DNA"/>
</dbReference>
<reference evidence="11 12" key="1">
    <citation type="submission" date="2018-11" db="EMBL/GenBank/DDBJ databases">
        <title>Genomic Encyclopedia of Type Strains, Phase IV (KMG-IV): sequencing the most valuable type-strain genomes for metagenomic binning, comparative biology and taxonomic classification.</title>
        <authorList>
            <person name="Goeker M."/>
        </authorList>
    </citation>
    <scope>NUCLEOTIDE SEQUENCE [LARGE SCALE GENOMIC DNA]</scope>
    <source>
        <strain evidence="11 12">DSM 18090</strain>
    </source>
</reference>
<accession>A0A3N5BA76</accession>
<keyword evidence="12" id="KW-1185">Reference proteome</keyword>
<dbReference type="Proteomes" id="UP000276443">
    <property type="component" value="Unassembled WGS sequence"/>
</dbReference>
<evidence type="ECO:0000256" key="9">
    <source>
        <dbReference type="ARBA" id="ARBA00023277"/>
    </source>
</evidence>
<evidence type="ECO:0000256" key="10">
    <source>
        <dbReference type="ARBA" id="ARBA00049065"/>
    </source>
</evidence>
<proteinExistence type="inferred from homology"/>
<evidence type="ECO:0000313" key="12">
    <source>
        <dbReference type="Proteomes" id="UP000276443"/>
    </source>
</evidence>
<dbReference type="SUPFAM" id="SSF53067">
    <property type="entry name" value="Actin-like ATPase domain"/>
    <property type="match status" value="1"/>
</dbReference>
<keyword evidence="9" id="KW-0119">Carbohydrate metabolism</keyword>
<evidence type="ECO:0000313" key="11">
    <source>
        <dbReference type="EMBL" id="RPF54287.1"/>
    </source>
</evidence>
<evidence type="ECO:0000256" key="3">
    <source>
        <dbReference type="ARBA" id="ARBA00022679"/>
    </source>
</evidence>